<keyword evidence="7 9" id="KW-0811">Translocation</keyword>
<dbReference type="PANTHER" id="PTHR33910:SF1">
    <property type="entry name" value="PROTEIN TRANSLOCASE SUBUNIT SECE"/>
    <property type="match status" value="1"/>
</dbReference>
<gene>
    <name evidence="9 10" type="primary">secE</name>
    <name evidence="10" type="ORF">GCM10011391_36480</name>
</gene>
<evidence type="ECO:0000256" key="5">
    <source>
        <dbReference type="ARBA" id="ARBA00022927"/>
    </source>
</evidence>
<sequence>MAGVLKKSNQFFRNVFSELKKVKWPTRKELVSYTITVLVTVVILAIFFALVDLGVSKILDLITD</sequence>
<dbReference type="EMBL" id="BMIR01000026">
    <property type="protein sequence ID" value="GGE54252.1"/>
    <property type="molecule type" value="Genomic_DNA"/>
</dbReference>
<evidence type="ECO:0000256" key="2">
    <source>
        <dbReference type="ARBA" id="ARBA00022448"/>
    </source>
</evidence>
<evidence type="ECO:0000256" key="3">
    <source>
        <dbReference type="ARBA" id="ARBA00022475"/>
    </source>
</evidence>
<keyword evidence="2 9" id="KW-0813">Transport</keyword>
<evidence type="ECO:0000256" key="6">
    <source>
        <dbReference type="ARBA" id="ARBA00022989"/>
    </source>
</evidence>
<accession>A0A8J3DZ22</accession>
<dbReference type="InterPro" id="IPR001901">
    <property type="entry name" value="Translocase_SecE/Sec61-g"/>
</dbReference>
<dbReference type="Gene3D" id="1.20.5.1030">
    <property type="entry name" value="Preprotein translocase secy subunit"/>
    <property type="match status" value="1"/>
</dbReference>
<organism evidence="10 11">
    <name type="scientific">Pullulanibacillus camelliae</name>
    <dbReference type="NCBI Taxonomy" id="1707096"/>
    <lineage>
        <taxon>Bacteria</taxon>
        <taxon>Bacillati</taxon>
        <taxon>Bacillota</taxon>
        <taxon>Bacilli</taxon>
        <taxon>Bacillales</taxon>
        <taxon>Sporolactobacillaceae</taxon>
        <taxon>Pullulanibacillus</taxon>
    </lineage>
</organism>
<dbReference type="GO" id="GO:0009306">
    <property type="term" value="P:protein secretion"/>
    <property type="evidence" value="ECO:0007669"/>
    <property type="project" value="UniProtKB-UniRule"/>
</dbReference>
<dbReference type="Pfam" id="PF00584">
    <property type="entry name" value="SecE"/>
    <property type="match status" value="1"/>
</dbReference>
<evidence type="ECO:0000313" key="10">
    <source>
        <dbReference type="EMBL" id="GGE54252.1"/>
    </source>
</evidence>
<comment type="subunit">
    <text evidence="9">Component of the Sec protein translocase complex. Heterotrimer consisting of SecY, SecE and SecG subunits. The heterotrimers can form oligomers, although 1 heterotrimer is thought to be able to translocate proteins. Interacts with the ribosome. Interacts with SecDF, and other proteins may be involved. Interacts with SecA.</text>
</comment>
<evidence type="ECO:0000256" key="8">
    <source>
        <dbReference type="ARBA" id="ARBA00023136"/>
    </source>
</evidence>
<dbReference type="RefSeq" id="WP_188698115.1">
    <property type="nucleotide sequence ID" value="NZ_BMIR01000026.1"/>
</dbReference>
<feature type="transmembrane region" description="Helical" evidence="9">
    <location>
        <begin position="30"/>
        <end position="51"/>
    </location>
</feature>
<dbReference type="PROSITE" id="PS01067">
    <property type="entry name" value="SECE_SEC61G"/>
    <property type="match status" value="1"/>
</dbReference>
<comment type="similarity">
    <text evidence="9">Belongs to the SecE/SEC61-gamma family.</text>
</comment>
<dbReference type="Proteomes" id="UP000628775">
    <property type="component" value="Unassembled WGS sequence"/>
</dbReference>
<name>A0A8J3DZ22_9BACL</name>
<dbReference type="PANTHER" id="PTHR33910">
    <property type="entry name" value="PROTEIN TRANSLOCASE SUBUNIT SECE"/>
    <property type="match status" value="1"/>
</dbReference>
<reference evidence="10" key="2">
    <citation type="submission" date="2020-09" db="EMBL/GenBank/DDBJ databases">
        <authorList>
            <person name="Sun Q."/>
            <person name="Zhou Y."/>
        </authorList>
    </citation>
    <scope>NUCLEOTIDE SEQUENCE</scope>
    <source>
        <strain evidence="10">CGMCC 1.15371</strain>
    </source>
</reference>
<reference evidence="10" key="1">
    <citation type="journal article" date="2014" name="Int. J. Syst. Evol. Microbiol.">
        <title>Complete genome sequence of Corynebacterium casei LMG S-19264T (=DSM 44701T), isolated from a smear-ripened cheese.</title>
        <authorList>
            <consortium name="US DOE Joint Genome Institute (JGI-PGF)"/>
            <person name="Walter F."/>
            <person name="Albersmeier A."/>
            <person name="Kalinowski J."/>
            <person name="Ruckert C."/>
        </authorList>
    </citation>
    <scope>NUCLEOTIDE SEQUENCE</scope>
    <source>
        <strain evidence="10">CGMCC 1.15371</strain>
    </source>
</reference>
<dbReference type="GO" id="GO:0008320">
    <property type="term" value="F:protein transmembrane transporter activity"/>
    <property type="evidence" value="ECO:0007669"/>
    <property type="project" value="UniProtKB-UniRule"/>
</dbReference>
<keyword evidence="11" id="KW-1185">Reference proteome</keyword>
<comment type="function">
    <text evidence="9">Essential subunit of the Sec protein translocation channel SecYEG. Clamps together the 2 halves of SecY. May contact the channel plug during translocation.</text>
</comment>
<keyword evidence="5 9" id="KW-0653">Protein transport</keyword>
<dbReference type="AlphaFoldDB" id="A0A8J3DZ22"/>
<dbReference type="GO" id="GO:0005886">
    <property type="term" value="C:plasma membrane"/>
    <property type="evidence" value="ECO:0007669"/>
    <property type="project" value="UniProtKB-SubCell"/>
</dbReference>
<keyword evidence="8 9" id="KW-0472">Membrane</keyword>
<evidence type="ECO:0000256" key="9">
    <source>
        <dbReference type="HAMAP-Rule" id="MF_00422"/>
    </source>
</evidence>
<keyword evidence="4 9" id="KW-0812">Transmembrane</keyword>
<keyword evidence="6 9" id="KW-1133">Transmembrane helix</keyword>
<evidence type="ECO:0000256" key="1">
    <source>
        <dbReference type="ARBA" id="ARBA00004370"/>
    </source>
</evidence>
<proteinExistence type="inferred from homology"/>
<evidence type="ECO:0000313" key="11">
    <source>
        <dbReference type="Proteomes" id="UP000628775"/>
    </source>
</evidence>
<keyword evidence="3 9" id="KW-1003">Cell membrane</keyword>
<dbReference type="HAMAP" id="MF_00422">
    <property type="entry name" value="SecE"/>
    <property type="match status" value="1"/>
</dbReference>
<dbReference type="InterPro" id="IPR038379">
    <property type="entry name" value="SecE_sf"/>
</dbReference>
<dbReference type="InterPro" id="IPR005807">
    <property type="entry name" value="SecE_bac"/>
</dbReference>
<comment type="subcellular location">
    <subcellularLocation>
        <location evidence="9">Cell membrane</location>
        <topology evidence="9">Single-pass membrane protein</topology>
    </subcellularLocation>
    <subcellularLocation>
        <location evidence="1">Membrane</location>
    </subcellularLocation>
</comment>
<dbReference type="GO" id="GO:0043952">
    <property type="term" value="P:protein transport by the Sec complex"/>
    <property type="evidence" value="ECO:0007669"/>
    <property type="project" value="UniProtKB-UniRule"/>
</dbReference>
<protein>
    <recommendedName>
        <fullName evidence="9">Protein translocase subunit SecE</fullName>
    </recommendedName>
</protein>
<evidence type="ECO:0000256" key="4">
    <source>
        <dbReference type="ARBA" id="ARBA00022692"/>
    </source>
</evidence>
<comment type="caution">
    <text evidence="10">The sequence shown here is derived from an EMBL/GenBank/DDBJ whole genome shotgun (WGS) entry which is preliminary data.</text>
</comment>
<dbReference type="NCBIfam" id="TIGR00964">
    <property type="entry name" value="secE_bact"/>
    <property type="match status" value="1"/>
</dbReference>
<dbReference type="GO" id="GO:0006605">
    <property type="term" value="P:protein targeting"/>
    <property type="evidence" value="ECO:0007669"/>
    <property type="project" value="UniProtKB-UniRule"/>
</dbReference>
<dbReference type="GO" id="GO:0065002">
    <property type="term" value="P:intracellular protein transmembrane transport"/>
    <property type="evidence" value="ECO:0007669"/>
    <property type="project" value="UniProtKB-UniRule"/>
</dbReference>
<evidence type="ECO:0000256" key="7">
    <source>
        <dbReference type="ARBA" id="ARBA00023010"/>
    </source>
</evidence>